<protein>
    <recommendedName>
        <fullName evidence="2">histidine kinase</fullName>
        <ecNumber evidence="2">2.7.13.3</ecNumber>
    </recommendedName>
</protein>
<gene>
    <name evidence="9" type="ORF">CEN44_28260</name>
</gene>
<evidence type="ECO:0000259" key="8">
    <source>
        <dbReference type="PROSITE" id="PS50113"/>
    </source>
</evidence>
<keyword evidence="10" id="KW-1185">Reference proteome</keyword>
<sequence length="923" mass="103198">MLLGANAEILFCNALGCKLLHRTEQELLGTTAFGANWQVVQAGETAFTNPQLLLLQQENLVLGISNPQNGSYIWLLVNTQPQDHVEQTICTFSHLPEQQSSQLSLRHTHTRLEQQNQVLLALAKSKTMAQGDFNTALDEITETAASTLGVERVSVWLYNRDRSKIHCLNLYEQTPNRHSSGAELAAVNYPAYFQALQTERTIAADDAYSDPRTYEFGTAYLPAIGVTSMLDAPIWLEGEMIGVVCHEFTGGVRHWTIEEQNFGGCVADLVTLAMEASQRQKAQEALRQSEAKFHKLTTHMPGMIYQFVLHPDGAVNFPYVSSYCWEMFELEPEQIQQNAELVLSQIHPDDRYSLDESIAISAETLQPWVWEGRFISPSGKLKWLSGASRPEKLANGDILWDGLLMDITERKQTEAALAKRERYLAILVEVQRRLLADDTDGSCYTHILEPLGQASGASRVYLFENYRDHSGELFAYQRGVWCAGGIHNPALPNLPLPEIFPHWIELLARGDIVAGLASEFPQPEQGILTTHHILSILVLPLMVNSEFWGFIGFDNCQEARPWDSLEVDLLAAAAAAVALHQERALAEKSLSQAKDELEIQVDKRTKALKDANQQLLVEIAERSAAQRALQVSLENLKKAQTQLVQSEKMSSLGQMIAGIAHEINNPISFIAGNLVYANQYISELLEILHLYQEYSPQPGAEIFKRSQEIDLDFLVKDLPKILESMQVGAKRISDIVLSLRNFSRLDEAEMKRVNLHEGIDSTLLILQHRLNSKNRNPQIQIIKEYGKLPAVECYPGKLNQVFFNILNNAIDAIEDSNREEGCKYQILNTKDQLPTIRISTELVANNVRVRIADNGPGISEKVKSRVFDPFFTTKPVGSGSGLGLSISYQIIVESHKGILSCASKEGEGTEFCIEIPVWQNVSC</sequence>
<keyword evidence="3" id="KW-0597">Phosphoprotein</keyword>
<dbReference type="InterPro" id="IPR003018">
    <property type="entry name" value="GAF"/>
</dbReference>
<dbReference type="RefSeq" id="WP_102205856.1">
    <property type="nucleotide sequence ID" value="NZ_CAWNVR010000128.1"/>
</dbReference>
<dbReference type="AlphaFoldDB" id="A0A2N6JUT6"/>
<dbReference type="InterPro" id="IPR000014">
    <property type="entry name" value="PAS"/>
</dbReference>
<dbReference type="EC" id="2.7.13.3" evidence="2"/>
<dbReference type="GO" id="GO:0000155">
    <property type="term" value="F:phosphorelay sensor kinase activity"/>
    <property type="evidence" value="ECO:0007669"/>
    <property type="project" value="InterPro"/>
</dbReference>
<dbReference type="SMART" id="SM00387">
    <property type="entry name" value="HATPase_c"/>
    <property type="match status" value="1"/>
</dbReference>
<proteinExistence type="predicted"/>
<dbReference type="CDD" id="cd00130">
    <property type="entry name" value="PAS"/>
    <property type="match status" value="1"/>
</dbReference>
<dbReference type="EMBL" id="NRQW01000704">
    <property type="protein sequence ID" value="PLZ82002.1"/>
    <property type="molecule type" value="Genomic_DNA"/>
</dbReference>
<keyword evidence="4" id="KW-0418">Kinase</keyword>
<name>A0A2N6JUT6_FISMU</name>
<comment type="caution">
    <text evidence="9">The sequence shown here is derived from an EMBL/GenBank/DDBJ whole genome shotgun (WGS) entry which is preliminary data.</text>
</comment>
<dbReference type="InterPro" id="IPR036890">
    <property type="entry name" value="HATPase_C_sf"/>
</dbReference>
<dbReference type="InterPro" id="IPR029016">
    <property type="entry name" value="GAF-like_dom_sf"/>
</dbReference>
<dbReference type="PRINTS" id="PR00344">
    <property type="entry name" value="BCTRLSENSOR"/>
</dbReference>
<keyword evidence="5" id="KW-0902">Two-component regulatory system</keyword>
<dbReference type="Pfam" id="PF01590">
    <property type="entry name" value="GAF"/>
    <property type="match status" value="2"/>
</dbReference>
<dbReference type="Pfam" id="PF08447">
    <property type="entry name" value="PAS_3"/>
    <property type="match status" value="1"/>
</dbReference>
<dbReference type="PROSITE" id="PS50113">
    <property type="entry name" value="PAC"/>
    <property type="match status" value="1"/>
</dbReference>
<organism evidence="9 10">
    <name type="scientific">Fischerella muscicola CCMEE 5323</name>
    <dbReference type="NCBI Taxonomy" id="2019572"/>
    <lineage>
        <taxon>Bacteria</taxon>
        <taxon>Bacillati</taxon>
        <taxon>Cyanobacteriota</taxon>
        <taxon>Cyanophyceae</taxon>
        <taxon>Nostocales</taxon>
        <taxon>Hapalosiphonaceae</taxon>
        <taxon>Fischerella</taxon>
    </lineage>
</organism>
<dbReference type="InterPro" id="IPR003661">
    <property type="entry name" value="HisK_dim/P_dom"/>
</dbReference>
<dbReference type="SUPFAM" id="SSF47384">
    <property type="entry name" value="Homodimeric domain of signal transducing histidine kinase"/>
    <property type="match status" value="1"/>
</dbReference>
<evidence type="ECO:0000256" key="5">
    <source>
        <dbReference type="ARBA" id="ARBA00023012"/>
    </source>
</evidence>
<comment type="catalytic activity">
    <reaction evidence="1">
        <text>ATP + protein L-histidine = ADP + protein N-phospho-L-histidine.</text>
        <dbReference type="EC" id="2.7.13.3"/>
    </reaction>
</comment>
<evidence type="ECO:0000256" key="2">
    <source>
        <dbReference type="ARBA" id="ARBA00012438"/>
    </source>
</evidence>
<dbReference type="Gene3D" id="3.30.565.10">
    <property type="entry name" value="Histidine kinase-like ATPase, C-terminal domain"/>
    <property type="match status" value="1"/>
</dbReference>
<dbReference type="InterPro" id="IPR013655">
    <property type="entry name" value="PAS_fold_3"/>
</dbReference>
<dbReference type="Gene3D" id="1.10.287.130">
    <property type="match status" value="1"/>
</dbReference>
<dbReference type="PANTHER" id="PTHR43065:SF50">
    <property type="entry name" value="HISTIDINE KINASE"/>
    <property type="match status" value="1"/>
</dbReference>
<evidence type="ECO:0000256" key="4">
    <source>
        <dbReference type="ARBA" id="ARBA00022777"/>
    </source>
</evidence>
<evidence type="ECO:0000256" key="6">
    <source>
        <dbReference type="SAM" id="Coils"/>
    </source>
</evidence>
<dbReference type="InterPro" id="IPR003594">
    <property type="entry name" value="HATPase_dom"/>
</dbReference>
<dbReference type="Proteomes" id="UP000235036">
    <property type="component" value="Unassembled WGS sequence"/>
</dbReference>
<dbReference type="Gene3D" id="3.30.450.20">
    <property type="entry name" value="PAS domain"/>
    <property type="match status" value="1"/>
</dbReference>
<accession>A0A2N6JUT6</accession>
<feature type="coiled-coil region" evidence="6">
    <location>
        <begin position="576"/>
        <end position="642"/>
    </location>
</feature>
<dbReference type="InterPro" id="IPR004358">
    <property type="entry name" value="Sig_transdc_His_kin-like_C"/>
</dbReference>
<dbReference type="InterPro" id="IPR035965">
    <property type="entry name" value="PAS-like_dom_sf"/>
</dbReference>
<feature type="domain" description="Histidine kinase" evidence="7">
    <location>
        <begin position="658"/>
        <end position="919"/>
    </location>
</feature>
<dbReference type="InterPro" id="IPR036097">
    <property type="entry name" value="HisK_dim/P_sf"/>
</dbReference>
<evidence type="ECO:0000313" key="10">
    <source>
        <dbReference type="Proteomes" id="UP000235036"/>
    </source>
</evidence>
<reference evidence="9 10" key="1">
    <citation type="submission" date="2017-08" db="EMBL/GenBank/DDBJ databases">
        <title>Genomes of Fischerella (Mastigocladus) sp. strains.</title>
        <authorList>
            <person name="Miller S.R."/>
        </authorList>
    </citation>
    <scope>NUCLEOTIDE SEQUENCE [LARGE SCALE GENOMIC DNA]</scope>
    <source>
        <strain evidence="9 10">CCMEE 5323</strain>
    </source>
</reference>
<dbReference type="SUPFAM" id="SSF55785">
    <property type="entry name" value="PYP-like sensor domain (PAS domain)"/>
    <property type="match status" value="1"/>
</dbReference>
<dbReference type="InterPro" id="IPR005467">
    <property type="entry name" value="His_kinase_dom"/>
</dbReference>
<dbReference type="InterPro" id="IPR000700">
    <property type="entry name" value="PAS-assoc_C"/>
</dbReference>
<dbReference type="SMART" id="SM00065">
    <property type="entry name" value="GAF"/>
    <property type="match status" value="2"/>
</dbReference>
<dbReference type="Gene3D" id="3.30.450.40">
    <property type="match status" value="2"/>
</dbReference>
<dbReference type="Pfam" id="PF02518">
    <property type="entry name" value="HATPase_c"/>
    <property type="match status" value="1"/>
</dbReference>
<feature type="domain" description="PAC" evidence="8">
    <location>
        <begin position="368"/>
        <end position="419"/>
    </location>
</feature>
<keyword evidence="6" id="KW-0175">Coiled coil</keyword>
<dbReference type="SUPFAM" id="SSF55874">
    <property type="entry name" value="ATPase domain of HSP90 chaperone/DNA topoisomerase II/histidine kinase"/>
    <property type="match status" value="1"/>
</dbReference>
<dbReference type="PROSITE" id="PS50109">
    <property type="entry name" value="HIS_KIN"/>
    <property type="match status" value="1"/>
</dbReference>
<keyword evidence="4" id="KW-0808">Transferase</keyword>
<dbReference type="CDD" id="cd00082">
    <property type="entry name" value="HisKA"/>
    <property type="match status" value="1"/>
</dbReference>
<evidence type="ECO:0000256" key="1">
    <source>
        <dbReference type="ARBA" id="ARBA00000085"/>
    </source>
</evidence>
<evidence type="ECO:0000259" key="7">
    <source>
        <dbReference type="PROSITE" id="PS50109"/>
    </source>
</evidence>
<dbReference type="PANTHER" id="PTHR43065">
    <property type="entry name" value="SENSOR HISTIDINE KINASE"/>
    <property type="match status" value="1"/>
</dbReference>
<evidence type="ECO:0000256" key="3">
    <source>
        <dbReference type="ARBA" id="ARBA00022553"/>
    </source>
</evidence>
<dbReference type="SUPFAM" id="SSF55781">
    <property type="entry name" value="GAF domain-like"/>
    <property type="match status" value="2"/>
</dbReference>
<evidence type="ECO:0000313" key="9">
    <source>
        <dbReference type="EMBL" id="PLZ82002.1"/>
    </source>
</evidence>